<reference evidence="1" key="1">
    <citation type="submission" date="2021-02" db="EMBL/GenBank/DDBJ databases">
        <authorList>
            <person name="Nowell W R."/>
        </authorList>
    </citation>
    <scope>NUCLEOTIDE SEQUENCE</scope>
</reference>
<protein>
    <recommendedName>
        <fullName evidence="4">F-box domain-containing protein</fullName>
    </recommendedName>
</protein>
<evidence type="ECO:0008006" key="4">
    <source>
        <dbReference type="Google" id="ProtNLM"/>
    </source>
</evidence>
<dbReference type="AlphaFoldDB" id="A0A815K975"/>
<dbReference type="Proteomes" id="UP000663829">
    <property type="component" value="Unassembled WGS sequence"/>
</dbReference>
<dbReference type="OrthoDB" id="10015850at2759"/>
<dbReference type="Proteomes" id="UP000681722">
    <property type="component" value="Unassembled WGS sequence"/>
</dbReference>
<evidence type="ECO:0000313" key="3">
    <source>
        <dbReference type="Proteomes" id="UP000663829"/>
    </source>
</evidence>
<comment type="caution">
    <text evidence="1">The sequence shown here is derived from an EMBL/GenBank/DDBJ whole genome shotgun (WGS) entry which is preliminary data.</text>
</comment>
<name>A0A815K975_9BILA</name>
<accession>A0A815K975</accession>
<dbReference type="EMBL" id="CAJNOQ010016920">
    <property type="protein sequence ID" value="CAF1389777.1"/>
    <property type="molecule type" value="Genomic_DNA"/>
</dbReference>
<organism evidence="1 3">
    <name type="scientific">Didymodactylos carnosus</name>
    <dbReference type="NCBI Taxonomy" id="1234261"/>
    <lineage>
        <taxon>Eukaryota</taxon>
        <taxon>Metazoa</taxon>
        <taxon>Spiralia</taxon>
        <taxon>Gnathifera</taxon>
        <taxon>Rotifera</taxon>
        <taxon>Eurotatoria</taxon>
        <taxon>Bdelloidea</taxon>
        <taxon>Philodinida</taxon>
        <taxon>Philodinidae</taxon>
        <taxon>Didymodactylos</taxon>
    </lineage>
</organism>
<sequence>MTTTQFENLPNDVIRLIFDYLNVDINLYPLFSNLNSRFDYLLADPFRRFSLNVLQTKTVYKSILPLISSRLVQLTFAKGNYSPELFFTYFNIEEFIYLRSLTFLGTNISQIEFLIRMCVFENFSNELYLEIFDYLSSIDILYAFTNLNSKFDSLLNVIPLYIDLMTITSIAEFDKHTIISKYHERVLGLRLSNRNMPNQIDLFLSRFSIENFNNLDCLTLAEPRLNECEVIRYSHITYLSVNLSKFNQLNRTVLSSFIFSSQTLQTCILNLNGLVYFEDDQIQPNLIKYLSINCCLANEFDLLLKHIPNIKELEVHLISIGLNNNALSSFSPEYICTSVPKLTRLLINNRNVQLPFRTFL</sequence>
<evidence type="ECO:0000313" key="1">
    <source>
        <dbReference type="EMBL" id="CAF1389777.1"/>
    </source>
</evidence>
<gene>
    <name evidence="1" type="ORF">GPM918_LOCUS32738</name>
    <name evidence="2" type="ORF">SRO942_LOCUS33412</name>
</gene>
<proteinExistence type="predicted"/>
<keyword evidence="3" id="KW-1185">Reference proteome</keyword>
<dbReference type="EMBL" id="CAJOBC010082328">
    <property type="protein sequence ID" value="CAF4284489.1"/>
    <property type="molecule type" value="Genomic_DNA"/>
</dbReference>
<evidence type="ECO:0000313" key="2">
    <source>
        <dbReference type="EMBL" id="CAF4284489.1"/>
    </source>
</evidence>